<dbReference type="PROSITE" id="PS50943">
    <property type="entry name" value="HTH_CROC1"/>
    <property type="match status" value="1"/>
</dbReference>
<evidence type="ECO:0000256" key="1">
    <source>
        <dbReference type="ARBA" id="ARBA00023125"/>
    </source>
</evidence>
<reference evidence="3 4" key="1">
    <citation type="submission" date="2018-12" db="EMBL/GenBank/DDBJ databases">
        <authorList>
            <person name="Sun L."/>
            <person name="Chen Z."/>
        </authorList>
    </citation>
    <scope>NUCLEOTIDE SEQUENCE [LARGE SCALE GENOMIC DNA]</scope>
    <source>
        <strain evidence="3 4">DSM 15890</strain>
    </source>
</reference>
<feature type="domain" description="HTH cro/C1-type" evidence="2">
    <location>
        <begin position="9"/>
        <end position="63"/>
    </location>
</feature>
<comment type="caution">
    <text evidence="3">The sequence shown here is derived from an EMBL/GenBank/DDBJ whole genome shotgun (WGS) entry which is preliminary data.</text>
</comment>
<keyword evidence="4" id="KW-1185">Reference proteome</keyword>
<organism evidence="3 4">
    <name type="scientific">Paenibacillus anaericanus</name>
    <dbReference type="NCBI Taxonomy" id="170367"/>
    <lineage>
        <taxon>Bacteria</taxon>
        <taxon>Bacillati</taxon>
        <taxon>Bacillota</taxon>
        <taxon>Bacilli</taxon>
        <taxon>Bacillales</taxon>
        <taxon>Paenibacillaceae</taxon>
        <taxon>Paenibacillus</taxon>
    </lineage>
</organism>
<dbReference type="PANTHER" id="PTHR46558">
    <property type="entry name" value="TRACRIPTIONAL REGULATORY PROTEIN-RELATED-RELATED"/>
    <property type="match status" value="1"/>
</dbReference>
<proteinExistence type="predicted"/>
<protein>
    <submittedName>
        <fullName evidence="3">XRE family transcriptional regulator</fullName>
    </submittedName>
</protein>
<dbReference type="InterPro" id="IPR010982">
    <property type="entry name" value="Lambda_DNA-bd_dom_sf"/>
</dbReference>
<dbReference type="Proteomes" id="UP000279446">
    <property type="component" value="Unassembled WGS sequence"/>
</dbReference>
<dbReference type="Gene3D" id="1.10.260.40">
    <property type="entry name" value="lambda repressor-like DNA-binding domains"/>
    <property type="match status" value="1"/>
</dbReference>
<dbReference type="CDD" id="cd00093">
    <property type="entry name" value="HTH_XRE"/>
    <property type="match status" value="1"/>
</dbReference>
<dbReference type="PANTHER" id="PTHR46558:SF11">
    <property type="entry name" value="HTH-TYPE TRANSCRIPTIONAL REGULATOR XRE"/>
    <property type="match status" value="1"/>
</dbReference>
<evidence type="ECO:0000259" key="2">
    <source>
        <dbReference type="PROSITE" id="PS50943"/>
    </source>
</evidence>
<sequence>MLPVYAKRLKEARLKAKLTQVEVRQNSGINNKTLSGYENGVSEPDYETLKVLCDLYGVTTDWVLGNTNNPHSELTKAERDLAGKVILGDDSFVDVPIEFEGRMLTNEEKIKLQELAKLILRKDS</sequence>
<dbReference type="Pfam" id="PF01381">
    <property type="entry name" value="HTH_3"/>
    <property type="match status" value="1"/>
</dbReference>
<evidence type="ECO:0000313" key="3">
    <source>
        <dbReference type="EMBL" id="RUT48572.1"/>
    </source>
</evidence>
<keyword evidence="1" id="KW-0238">DNA-binding</keyword>
<dbReference type="InterPro" id="IPR001387">
    <property type="entry name" value="Cro/C1-type_HTH"/>
</dbReference>
<dbReference type="RefSeq" id="WP_127190166.1">
    <property type="nucleotide sequence ID" value="NZ_RZNY01000001.1"/>
</dbReference>
<dbReference type="SMART" id="SM00530">
    <property type="entry name" value="HTH_XRE"/>
    <property type="match status" value="1"/>
</dbReference>
<name>A0A3S1BS97_9BACL</name>
<dbReference type="OrthoDB" id="1863321at2"/>
<accession>A0A3S1BS97</accession>
<gene>
    <name evidence="3" type="ORF">EJP82_01115</name>
</gene>
<dbReference type="AlphaFoldDB" id="A0A3S1BS97"/>
<dbReference type="EMBL" id="RZNY01000001">
    <property type="protein sequence ID" value="RUT48572.1"/>
    <property type="molecule type" value="Genomic_DNA"/>
</dbReference>
<evidence type="ECO:0000313" key="4">
    <source>
        <dbReference type="Proteomes" id="UP000279446"/>
    </source>
</evidence>
<dbReference type="SUPFAM" id="SSF47413">
    <property type="entry name" value="lambda repressor-like DNA-binding domains"/>
    <property type="match status" value="1"/>
</dbReference>
<dbReference type="GO" id="GO:0003677">
    <property type="term" value="F:DNA binding"/>
    <property type="evidence" value="ECO:0007669"/>
    <property type="project" value="UniProtKB-KW"/>
</dbReference>